<organism evidence="4 5">
    <name type="scientific">Coniochaeta ligniaria NRRL 30616</name>
    <dbReference type="NCBI Taxonomy" id="1408157"/>
    <lineage>
        <taxon>Eukaryota</taxon>
        <taxon>Fungi</taxon>
        <taxon>Dikarya</taxon>
        <taxon>Ascomycota</taxon>
        <taxon>Pezizomycotina</taxon>
        <taxon>Sordariomycetes</taxon>
        <taxon>Sordariomycetidae</taxon>
        <taxon>Coniochaetales</taxon>
        <taxon>Coniochaetaceae</taxon>
        <taxon>Coniochaeta</taxon>
    </lineage>
</organism>
<evidence type="ECO:0000313" key="5">
    <source>
        <dbReference type="Proteomes" id="UP000182658"/>
    </source>
</evidence>
<comment type="similarity">
    <text evidence="1">Belongs to the glycosyl hydrolase 18 family. Chitinase class V subfamily.</text>
</comment>
<sequence length="365" mass="38838">MTMSSSSASSSRKSRISASVSNVMYTNAVYFPNYRVYKGDTPAQLNYGCINHVYYAFASVSPDGVVLLSDVWADGQAPCDGVEGALGSLMHLKQRHPHLRVVLSIGGAGSPEIFPVVASDPLLRDNFARSALGLIEASGLDGIDIVWEYPCSEQQGADFLALLAATRTYLSEDQYLLTAALPANKAVLACINLGEAALYLDFINLTAYDFFGSWTPRSGHQAQLYAVGGKDNETSASAGVGCLMQAGVPGKKILLGIPLFGRSFLHATGPGQKFKGVGGEEGAFEYKDLPRRGTKEQVDKRAVAAQCVGGDGGFVTYDNPDTVKMKAAFCKQKGLGGLFYWCAPADAKDSKRSLIASGFRALHSS</sequence>
<keyword evidence="5" id="KW-1185">Reference proteome</keyword>
<dbReference type="STRING" id="1408157.A0A1J7I479"/>
<dbReference type="InterPro" id="IPR011583">
    <property type="entry name" value="Chitinase_II/V-like_cat"/>
</dbReference>
<feature type="domain" description="GH18" evidence="3">
    <location>
        <begin position="25"/>
        <end position="365"/>
    </location>
</feature>
<dbReference type="GO" id="GO:0008061">
    <property type="term" value="F:chitin binding"/>
    <property type="evidence" value="ECO:0007669"/>
    <property type="project" value="InterPro"/>
</dbReference>
<dbReference type="SUPFAM" id="SSF51445">
    <property type="entry name" value="(Trans)glycosidases"/>
    <property type="match status" value="1"/>
</dbReference>
<name>A0A1J7I479_9PEZI</name>
<dbReference type="Pfam" id="PF00704">
    <property type="entry name" value="Glyco_hydro_18"/>
    <property type="match status" value="1"/>
</dbReference>
<evidence type="ECO:0000259" key="3">
    <source>
        <dbReference type="PROSITE" id="PS51910"/>
    </source>
</evidence>
<protein>
    <recommendedName>
        <fullName evidence="2">chitinase</fullName>
        <ecNumber evidence="2">3.2.1.14</ecNumber>
    </recommendedName>
</protein>
<dbReference type="SUPFAM" id="SSF54556">
    <property type="entry name" value="Chitinase insertion domain"/>
    <property type="match status" value="1"/>
</dbReference>
<dbReference type="PROSITE" id="PS51910">
    <property type="entry name" value="GH18_2"/>
    <property type="match status" value="1"/>
</dbReference>
<dbReference type="InterPro" id="IPR029070">
    <property type="entry name" value="Chitinase_insertion_sf"/>
</dbReference>
<dbReference type="EMBL" id="KV875142">
    <property type="protein sequence ID" value="OIW22179.1"/>
    <property type="molecule type" value="Genomic_DNA"/>
</dbReference>
<dbReference type="PANTHER" id="PTHR11177">
    <property type="entry name" value="CHITINASE"/>
    <property type="match status" value="1"/>
</dbReference>
<proteinExistence type="inferred from homology"/>
<dbReference type="GO" id="GO:0006032">
    <property type="term" value="P:chitin catabolic process"/>
    <property type="evidence" value="ECO:0007669"/>
    <property type="project" value="TreeGrafter"/>
</dbReference>
<dbReference type="Gene3D" id="3.10.50.10">
    <property type="match status" value="1"/>
</dbReference>
<dbReference type="GO" id="GO:0005576">
    <property type="term" value="C:extracellular region"/>
    <property type="evidence" value="ECO:0007669"/>
    <property type="project" value="TreeGrafter"/>
</dbReference>
<dbReference type="GO" id="GO:0008843">
    <property type="term" value="F:endochitinase activity"/>
    <property type="evidence" value="ECO:0007669"/>
    <property type="project" value="UniProtKB-EC"/>
</dbReference>
<evidence type="ECO:0000256" key="1">
    <source>
        <dbReference type="ARBA" id="ARBA00008682"/>
    </source>
</evidence>
<dbReference type="Gene3D" id="3.20.20.80">
    <property type="entry name" value="Glycosidases"/>
    <property type="match status" value="1"/>
</dbReference>
<dbReference type="OrthoDB" id="76388at2759"/>
<dbReference type="PRINTS" id="PR00551">
    <property type="entry name" value="2SGLOBULIN"/>
</dbReference>
<dbReference type="InterPro" id="IPR000677">
    <property type="entry name" value="Chitinase-like"/>
</dbReference>
<dbReference type="EC" id="3.2.1.14" evidence="2"/>
<reference evidence="4 5" key="1">
    <citation type="submission" date="2016-10" db="EMBL/GenBank/DDBJ databases">
        <title>Draft genome sequence of Coniochaeta ligniaria NRRL30616, a lignocellulolytic fungus for bioabatement of inhibitors in plant biomass hydrolysates.</title>
        <authorList>
            <consortium name="DOE Joint Genome Institute"/>
            <person name="Jimenez D.J."/>
            <person name="Hector R.E."/>
            <person name="Riley R."/>
            <person name="Sun H."/>
            <person name="Grigoriev I.V."/>
            <person name="Van Elsas J.D."/>
            <person name="Nichols N.N."/>
        </authorList>
    </citation>
    <scope>NUCLEOTIDE SEQUENCE [LARGE SCALE GENOMIC DNA]</scope>
    <source>
        <strain evidence="4 5">NRRL 30616</strain>
    </source>
</reference>
<gene>
    <name evidence="4" type="ORF">CONLIGDRAFT_367752</name>
</gene>
<evidence type="ECO:0000256" key="2">
    <source>
        <dbReference type="ARBA" id="ARBA00012729"/>
    </source>
</evidence>
<dbReference type="Proteomes" id="UP000182658">
    <property type="component" value="Unassembled WGS sequence"/>
</dbReference>
<keyword evidence="4" id="KW-0378">Hydrolase</keyword>
<dbReference type="SMART" id="SM00636">
    <property type="entry name" value="Glyco_18"/>
    <property type="match status" value="1"/>
</dbReference>
<dbReference type="InterPro" id="IPR050314">
    <property type="entry name" value="Glycosyl_Hydrlase_18"/>
</dbReference>
<evidence type="ECO:0000313" key="4">
    <source>
        <dbReference type="EMBL" id="OIW22179.1"/>
    </source>
</evidence>
<dbReference type="InterPro" id="IPR017853">
    <property type="entry name" value="GH"/>
</dbReference>
<dbReference type="InterPro" id="IPR001223">
    <property type="entry name" value="Glyco_hydro18_cat"/>
</dbReference>
<dbReference type="PANTHER" id="PTHR11177:SF228">
    <property type="entry name" value="CHITINASE"/>
    <property type="match status" value="1"/>
</dbReference>
<dbReference type="GO" id="GO:0005975">
    <property type="term" value="P:carbohydrate metabolic process"/>
    <property type="evidence" value="ECO:0007669"/>
    <property type="project" value="InterPro"/>
</dbReference>
<accession>A0A1J7I479</accession>
<dbReference type="FunFam" id="3.10.50.10:FF:000009">
    <property type="entry name" value="CTS2p putative chitinase"/>
    <property type="match status" value="1"/>
</dbReference>
<dbReference type="InParanoid" id="A0A1J7I479"/>
<dbReference type="AlphaFoldDB" id="A0A1J7I479"/>